<sequence length="480" mass="53626">MTKIPFSSPMNLIPCLILLLITCMISIPSEGLRLTLVPPYSPESPAYLSNLTISKKIQKLINQSKGRAQVLNSSLFPTKNSNQTSPYGESKRIFSPIDGTNLGGASGYAYAAKIGIGQFKNGPLYKTYYLSLDTGSTLTWLQCEKCQTGGNTCFPQVDPLYENSLSTSYEPLMENNPMCISAPPNPNPNKLCSYDIEYADGAQTKGQMASEIFTFETTYSTQLVGLVFGCGFDQKGFRVKEGVPEKAAGILGLGRGKEAFHMQLDYRHIGLSFSYCFQDLLNQGGGQQRPTYLYFGENPHDYPFTFQETPFQVVANNPLYYVRLISINIGNIPVTMPPVDKVIIDTGSSISYLFKPAYESMVKTLVSWLNRRRIPPRILHSNDLTDDPTFCFAKKPNQGYGILPTIHFMLEGDGEFKIAPEQGFVVWKDDPQGEEYFCLMIEPHDTLSIIGAFQQVNHKFIYDIGRNKLLFLNKNCAYAH</sequence>
<evidence type="ECO:0000313" key="9">
    <source>
        <dbReference type="Proteomes" id="UP001443914"/>
    </source>
</evidence>
<dbReference type="InterPro" id="IPR032799">
    <property type="entry name" value="TAXi_C"/>
</dbReference>
<feature type="chain" id="PRO_5043575945" description="Peptidase A1 domain-containing protein" evidence="6">
    <location>
        <begin position="32"/>
        <end position="480"/>
    </location>
</feature>
<feature type="signal peptide" evidence="6">
    <location>
        <begin position="1"/>
        <end position="31"/>
    </location>
</feature>
<reference evidence="8" key="1">
    <citation type="submission" date="2024-03" db="EMBL/GenBank/DDBJ databases">
        <title>WGS assembly of Saponaria officinalis var. Norfolk2.</title>
        <authorList>
            <person name="Jenkins J."/>
            <person name="Shu S."/>
            <person name="Grimwood J."/>
            <person name="Barry K."/>
            <person name="Goodstein D."/>
            <person name="Schmutz J."/>
            <person name="Leebens-Mack J."/>
            <person name="Osbourn A."/>
        </authorList>
    </citation>
    <scope>NUCLEOTIDE SEQUENCE [LARGE SCALE GENOMIC DNA]</scope>
    <source>
        <strain evidence="8">JIC</strain>
    </source>
</reference>
<evidence type="ECO:0000313" key="8">
    <source>
        <dbReference type="EMBL" id="KAK9688861.1"/>
    </source>
</evidence>
<dbReference type="PROSITE" id="PS51767">
    <property type="entry name" value="PEPTIDASE_A1"/>
    <property type="match status" value="1"/>
</dbReference>
<dbReference type="PANTHER" id="PTHR47967:SF117">
    <property type="entry name" value="PEPTIDASE A1 DOMAIN-CONTAINING PROTEIN"/>
    <property type="match status" value="1"/>
</dbReference>
<comment type="caution">
    <text evidence="8">The sequence shown here is derived from an EMBL/GenBank/DDBJ whole genome shotgun (WGS) entry which is preliminary data.</text>
</comment>
<keyword evidence="4" id="KW-0378">Hydrolase</keyword>
<evidence type="ECO:0000256" key="6">
    <source>
        <dbReference type="SAM" id="SignalP"/>
    </source>
</evidence>
<dbReference type="SUPFAM" id="SSF50630">
    <property type="entry name" value="Acid proteases"/>
    <property type="match status" value="1"/>
</dbReference>
<keyword evidence="2" id="KW-0645">Protease</keyword>
<feature type="domain" description="Peptidase A1" evidence="7">
    <location>
        <begin position="110"/>
        <end position="472"/>
    </location>
</feature>
<evidence type="ECO:0000256" key="1">
    <source>
        <dbReference type="ARBA" id="ARBA00007447"/>
    </source>
</evidence>
<evidence type="ECO:0000256" key="4">
    <source>
        <dbReference type="ARBA" id="ARBA00022801"/>
    </source>
</evidence>
<name>A0AAW1IHM7_SAPOF</name>
<dbReference type="Proteomes" id="UP001443914">
    <property type="component" value="Unassembled WGS sequence"/>
</dbReference>
<dbReference type="AlphaFoldDB" id="A0AAW1IHM7"/>
<dbReference type="CDD" id="cd05476">
    <property type="entry name" value="pepsin_A_like_plant"/>
    <property type="match status" value="1"/>
</dbReference>
<protein>
    <recommendedName>
        <fullName evidence="7">Peptidase A1 domain-containing protein</fullName>
    </recommendedName>
</protein>
<evidence type="ECO:0000259" key="7">
    <source>
        <dbReference type="PROSITE" id="PS51767"/>
    </source>
</evidence>
<dbReference type="Pfam" id="PF14541">
    <property type="entry name" value="TAXi_C"/>
    <property type="match status" value="1"/>
</dbReference>
<dbReference type="InterPro" id="IPR021109">
    <property type="entry name" value="Peptidase_aspartic_dom_sf"/>
</dbReference>
<keyword evidence="5" id="KW-0325">Glycoprotein</keyword>
<evidence type="ECO:0000256" key="3">
    <source>
        <dbReference type="ARBA" id="ARBA00022750"/>
    </source>
</evidence>
<dbReference type="EMBL" id="JBDFQZ010000009">
    <property type="protein sequence ID" value="KAK9688861.1"/>
    <property type="molecule type" value="Genomic_DNA"/>
</dbReference>
<dbReference type="GO" id="GO:0005576">
    <property type="term" value="C:extracellular region"/>
    <property type="evidence" value="ECO:0007669"/>
    <property type="project" value="TreeGrafter"/>
</dbReference>
<keyword evidence="9" id="KW-1185">Reference proteome</keyword>
<dbReference type="GO" id="GO:0006508">
    <property type="term" value="P:proteolysis"/>
    <property type="evidence" value="ECO:0007669"/>
    <property type="project" value="UniProtKB-KW"/>
</dbReference>
<gene>
    <name evidence="8" type="ORF">RND81_09G016700</name>
</gene>
<dbReference type="PANTHER" id="PTHR47967">
    <property type="entry name" value="OS07G0603500 PROTEIN-RELATED"/>
    <property type="match status" value="1"/>
</dbReference>
<dbReference type="InterPro" id="IPR034161">
    <property type="entry name" value="Pepsin-like_plant"/>
</dbReference>
<proteinExistence type="inferred from homology"/>
<keyword evidence="6" id="KW-0732">Signal</keyword>
<dbReference type="Pfam" id="PF14543">
    <property type="entry name" value="TAXi_N"/>
    <property type="match status" value="1"/>
</dbReference>
<dbReference type="InterPro" id="IPR033121">
    <property type="entry name" value="PEPTIDASE_A1"/>
</dbReference>
<dbReference type="InterPro" id="IPR032861">
    <property type="entry name" value="TAXi_N"/>
</dbReference>
<evidence type="ECO:0000256" key="5">
    <source>
        <dbReference type="ARBA" id="ARBA00023180"/>
    </source>
</evidence>
<dbReference type="Gene3D" id="2.40.70.10">
    <property type="entry name" value="Acid Proteases"/>
    <property type="match status" value="2"/>
</dbReference>
<dbReference type="GO" id="GO:0004190">
    <property type="term" value="F:aspartic-type endopeptidase activity"/>
    <property type="evidence" value="ECO:0007669"/>
    <property type="project" value="UniProtKB-KW"/>
</dbReference>
<keyword evidence="3" id="KW-0064">Aspartyl protease</keyword>
<accession>A0AAW1IHM7</accession>
<comment type="similarity">
    <text evidence="1">Belongs to the peptidase A1 family.</text>
</comment>
<evidence type="ECO:0000256" key="2">
    <source>
        <dbReference type="ARBA" id="ARBA00022670"/>
    </source>
</evidence>
<organism evidence="8 9">
    <name type="scientific">Saponaria officinalis</name>
    <name type="common">Common soapwort</name>
    <name type="synonym">Lychnis saponaria</name>
    <dbReference type="NCBI Taxonomy" id="3572"/>
    <lineage>
        <taxon>Eukaryota</taxon>
        <taxon>Viridiplantae</taxon>
        <taxon>Streptophyta</taxon>
        <taxon>Embryophyta</taxon>
        <taxon>Tracheophyta</taxon>
        <taxon>Spermatophyta</taxon>
        <taxon>Magnoliopsida</taxon>
        <taxon>eudicotyledons</taxon>
        <taxon>Gunneridae</taxon>
        <taxon>Pentapetalae</taxon>
        <taxon>Caryophyllales</taxon>
        <taxon>Caryophyllaceae</taxon>
        <taxon>Caryophylleae</taxon>
        <taxon>Saponaria</taxon>
    </lineage>
</organism>
<dbReference type="InterPro" id="IPR051708">
    <property type="entry name" value="Plant_Aspart_Prot_A1"/>
</dbReference>